<evidence type="ECO:0000313" key="2">
    <source>
        <dbReference type="EMBL" id="MET3731679.1"/>
    </source>
</evidence>
<sequence>MAFLITTPKLSCKIKDTTGIECPGCGIQRSFELLINGHFVESFKMYPALLPLLFTLGILAYHTFRGNLKTLAILKYSFIISVAIMLISYILKFI</sequence>
<accession>A0ABV2LU67</accession>
<evidence type="ECO:0000256" key="1">
    <source>
        <dbReference type="SAM" id="Phobius"/>
    </source>
</evidence>
<dbReference type="InterPro" id="IPR021215">
    <property type="entry name" value="DUF2752"/>
</dbReference>
<comment type="caution">
    <text evidence="2">The sequence shown here is derived from an EMBL/GenBank/DDBJ whole genome shotgun (WGS) entry which is preliminary data.</text>
</comment>
<dbReference type="Proteomes" id="UP001549146">
    <property type="component" value="Unassembled WGS sequence"/>
</dbReference>
<keyword evidence="1" id="KW-0812">Transmembrane</keyword>
<protein>
    <recommendedName>
        <fullName evidence="4">DUF2752 domain-containing protein</fullName>
    </recommendedName>
</protein>
<name>A0ABV2LU67_9FLAO</name>
<dbReference type="EMBL" id="JBEPMO010000005">
    <property type="protein sequence ID" value="MET3731679.1"/>
    <property type="molecule type" value="Genomic_DNA"/>
</dbReference>
<keyword evidence="1" id="KW-1133">Transmembrane helix</keyword>
<evidence type="ECO:0008006" key="4">
    <source>
        <dbReference type="Google" id="ProtNLM"/>
    </source>
</evidence>
<proteinExistence type="predicted"/>
<feature type="transmembrane region" description="Helical" evidence="1">
    <location>
        <begin position="43"/>
        <end position="61"/>
    </location>
</feature>
<reference evidence="2 3" key="1">
    <citation type="submission" date="2024-06" db="EMBL/GenBank/DDBJ databases">
        <title>Genomic Encyclopedia of Type Strains, Phase IV (KMG-IV): sequencing the most valuable type-strain genomes for metagenomic binning, comparative biology and taxonomic classification.</title>
        <authorList>
            <person name="Goeker M."/>
        </authorList>
    </citation>
    <scope>NUCLEOTIDE SEQUENCE [LARGE SCALE GENOMIC DNA]</scope>
    <source>
        <strain evidence="2 3">DSM 29388</strain>
    </source>
</reference>
<keyword evidence="3" id="KW-1185">Reference proteome</keyword>
<organism evidence="2 3">
    <name type="scientific">Moheibacter stercoris</name>
    <dbReference type="NCBI Taxonomy" id="1628251"/>
    <lineage>
        <taxon>Bacteria</taxon>
        <taxon>Pseudomonadati</taxon>
        <taxon>Bacteroidota</taxon>
        <taxon>Flavobacteriia</taxon>
        <taxon>Flavobacteriales</taxon>
        <taxon>Weeksellaceae</taxon>
        <taxon>Moheibacter</taxon>
    </lineage>
</organism>
<gene>
    <name evidence="2" type="ORF">ABID46_001253</name>
</gene>
<keyword evidence="1" id="KW-0472">Membrane</keyword>
<dbReference type="Pfam" id="PF10825">
    <property type="entry name" value="DUF2752"/>
    <property type="match status" value="1"/>
</dbReference>
<dbReference type="RefSeq" id="WP_354508169.1">
    <property type="nucleotide sequence ID" value="NZ_JBEPMO010000005.1"/>
</dbReference>
<evidence type="ECO:0000313" key="3">
    <source>
        <dbReference type="Proteomes" id="UP001549146"/>
    </source>
</evidence>
<feature type="transmembrane region" description="Helical" evidence="1">
    <location>
        <begin position="73"/>
        <end position="91"/>
    </location>
</feature>